<name>A0A1F6AGE3_9BACT</name>
<keyword evidence="1" id="KW-0812">Transmembrane</keyword>
<organism evidence="2 3">
    <name type="scientific">Candidatus Gottesmanbacteria bacterium RIFCSPLOWO2_01_FULL_43_11b</name>
    <dbReference type="NCBI Taxonomy" id="1798392"/>
    <lineage>
        <taxon>Bacteria</taxon>
        <taxon>Candidatus Gottesmaniibacteriota</taxon>
    </lineage>
</organism>
<proteinExistence type="predicted"/>
<evidence type="ECO:0000313" key="3">
    <source>
        <dbReference type="Proteomes" id="UP000178759"/>
    </source>
</evidence>
<evidence type="ECO:0000313" key="2">
    <source>
        <dbReference type="EMBL" id="OGG23676.1"/>
    </source>
</evidence>
<evidence type="ECO:0000256" key="1">
    <source>
        <dbReference type="SAM" id="Phobius"/>
    </source>
</evidence>
<dbReference type="InterPro" id="IPR014717">
    <property type="entry name" value="Transl_elong_EF1B/ribsomal_bS6"/>
</dbReference>
<comment type="caution">
    <text evidence="2">The sequence shown here is derived from an EMBL/GenBank/DDBJ whole genome shotgun (WGS) entry which is preliminary data.</text>
</comment>
<keyword evidence="1" id="KW-1133">Transmembrane helix</keyword>
<dbReference type="Gene3D" id="3.30.70.60">
    <property type="match status" value="1"/>
</dbReference>
<protein>
    <submittedName>
        <fullName evidence="2">Uncharacterized protein</fullName>
    </submittedName>
</protein>
<dbReference type="AlphaFoldDB" id="A0A1F6AGE3"/>
<reference evidence="2 3" key="1">
    <citation type="journal article" date="2016" name="Nat. Commun.">
        <title>Thousands of microbial genomes shed light on interconnected biogeochemical processes in an aquifer system.</title>
        <authorList>
            <person name="Anantharaman K."/>
            <person name="Brown C.T."/>
            <person name="Hug L.A."/>
            <person name="Sharon I."/>
            <person name="Castelle C.J."/>
            <person name="Probst A.J."/>
            <person name="Thomas B.C."/>
            <person name="Singh A."/>
            <person name="Wilkins M.J."/>
            <person name="Karaoz U."/>
            <person name="Brodie E.L."/>
            <person name="Williams K.H."/>
            <person name="Hubbard S.S."/>
            <person name="Banfield J.F."/>
        </authorList>
    </citation>
    <scope>NUCLEOTIDE SEQUENCE [LARGE SCALE GENOMIC DNA]</scope>
</reference>
<accession>A0A1F6AGE3</accession>
<gene>
    <name evidence="2" type="ORF">A3A79_00510</name>
</gene>
<dbReference type="EMBL" id="MFJV01000001">
    <property type="protein sequence ID" value="OGG23676.1"/>
    <property type="molecule type" value="Genomic_DNA"/>
</dbReference>
<feature type="transmembrane region" description="Helical" evidence="1">
    <location>
        <begin position="21"/>
        <end position="39"/>
    </location>
</feature>
<dbReference type="Proteomes" id="UP000178759">
    <property type="component" value="Unassembled WGS sequence"/>
</dbReference>
<dbReference type="STRING" id="1798392.A3A79_00510"/>
<keyword evidence="1" id="KW-0472">Membrane</keyword>
<sequence length="245" mass="26140">MKLSIEQRRFFREYQPLLRQIVVLLVIFFGTIFGIIPAIQSSINLFGQQSTVQKDMNDLSDKMNILNSQSSESLKSDLFEMSAAVPTTTSVPTLFVTLEGVSGQSGVSLLNVSLSGGGSLSTESAQKSPAHSSGAKAVQFSALIDGPIENVLQFFETIGRVRRFMGIKSFDLALGVSGNVQAKIEMESYFAPLSIGAASAQAKLSPLSTEEEEVIAKVAALPNLTQATELPPPSIGIAKPDPFAP</sequence>